<accession>A0A077PCS8</accession>
<comment type="similarity">
    <text evidence="10">Belongs to the iron/ascorbate-dependent oxidoreductase family.</text>
</comment>
<dbReference type="InterPro" id="IPR005123">
    <property type="entry name" value="Oxoglu/Fe-dep_dioxygenase_dom"/>
</dbReference>
<evidence type="ECO:0000256" key="3">
    <source>
        <dbReference type="ARBA" id="ARBA00012531"/>
    </source>
</evidence>
<evidence type="ECO:0000313" key="12">
    <source>
        <dbReference type="EMBL" id="CDH18888.1"/>
    </source>
</evidence>
<comment type="caution">
    <text evidence="12">The sequence shown here is derived from an EMBL/GenBank/DDBJ whole genome shotgun (WGS) entry which is preliminary data.</text>
</comment>
<dbReference type="AlphaFoldDB" id="A0A077PCS8"/>
<dbReference type="PROSITE" id="PS51471">
    <property type="entry name" value="FE2OG_OXY"/>
    <property type="match status" value="1"/>
</dbReference>
<evidence type="ECO:0000256" key="9">
    <source>
        <dbReference type="ARBA" id="ARBA00049359"/>
    </source>
</evidence>
<comment type="catalytic activity">
    <reaction evidence="8">
        <text>2-oxoglutarate + O2 + 2 H(+) = ethene + 3 CO2 + H2O</text>
        <dbReference type="Rhea" id="RHEA:31523"/>
        <dbReference type="ChEBI" id="CHEBI:15377"/>
        <dbReference type="ChEBI" id="CHEBI:15378"/>
        <dbReference type="ChEBI" id="CHEBI:15379"/>
        <dbReference type="ChEBI" id="CHEBI:16526"/>
        <dbReference type="ChEBI" id="CHEBI:16810"/>
        <dbReference type="ChEBI" id="CHEBI:18153"/>
        <dbReference type="EC" id="1.13.12.19"/>
    </reaction>
</comment>
<dbReference type="GO" id="GO:0046872">
    <property type="term" value="F:metal ion binding"/>
    <property type="evidence" value="ECO:0007669"/>
    <property type="project" value="UniProtKB-KW"/>
</dbReference>
<organism evidence="12 13">
    <name type="scientific">Xenorhabdus bovienii str. kraussei Quebec</name>
    <dbReference type="NCBI Taxonomy" id="1398203"/>
    <lineage>
        <taxon>Bacteria</taxon>
        <taxon>Pseudomonadati</taxon>
        <taxon>Pseudomonadota</taxon>
        <taxon>Gammaproteobacteria</taxon>
        <taxon>Enterobacterales</taxon>
        <taxon>Morganellaceae</taxon>
        <taxon>Xenorhabdus</taxon>
    </lineage>
</organism>
<evidence type="ECO:0000256" key="8">
    <source>
        <dbReference type="ARBA" id="ARBA00047725"/>
    </source>
</evidence>
<dbReference type="EMBL" id="CBSY010000073">
    <property type="protein sequence ID" value="CDH18888.1"/>
    <property type="molecule type" value="Genomic_DNA"/>
</dbReference>
<name>A0A077PCS8_XENBV</name>
<dbReference type="EC" id="1.13.12.19" evidence="3"/>
<proteinExistence type="inferred from homology"/>
<evidence type="ECO:0000313" key="13">
    <source>
        <dbReference type="Proteomes" id="UP000028500"/>
    </source>
</evidence>
<dbReference type="RefSeq" id="WP_051861180.1">
    <property type="nucleotide sequence ID" value="NZ_CAWLZI010000154.1"/>
</dbReference>
<comment type="catalytic activity">
    <reaction evidence="9">
        <text>L-arginine + 2-oxoglutarate + O2 = guanidine + L-glutamate 5-semialdehyde + succinate + CO2</text>
        <dbReference type="Rhea" id="RHEA:31535"/>
        <dbReference type="ChEBI" id="CHEBI:15379"/>
        <dbReference type="ChEBI" id="CHEBI:16526"/>
        <dbReference type="ChEBI" id="CHEBI:16810"/>
        <dbReference type="ChEBI" id="CHEBI:30031"/>
        <dbReference type="ChEBI" id="CHEBI:30087"/>
        <dbReference type="ChEBI" id="CHEBI:32682"/>
        <dbReference type="ChEBI" id="CHEBI:58066"/>
        <dbReference type="EC" id="1.14.20.7"/>
    </reaction>
</comment>
<dbReference type="Gene3D" id="2.60.120.330">
    <property type="entry name" value="B-lactam Antibiotic, Isopenicillin N Synthase, Chain"/>
    <property type="match status" value="1"/>
</dbReference>
<dbReference type="InterPro" id="IPR044861">
    <property type="entry name" value="IPNS-like_FE2OG_OXY"/>
</dbReference>
<gene>
    <name evidence="12" type="ORF">XBKQ1_1640001</name>
</gene>
<dbReference type="Pfam" id="PF03171">
    <property type="entry name" value="2OG-FeII_Oxy"/>
    <property type="match status" value="1"/>
</dbReference>
<evidence type="ECO:0000256" key="6">
    <source>
        <dbReference type="ARBA" id="ARBA00031011"/>
    </source>
</evidence>
<dbReference type="OrthoDB" id="6456709at2"/>
<dbReference type="InterPro" id="IPR050231">
    <property type="entry name" value="Iron_ascorbate_oxido_reductase"/>
</dbReference>
<dbReference type="SUPFAM" id="SSF51197">
    <property type="entry name" value="Clavaminate synthase-like"/>
    <property type="match status" value="1"/>
</dbReference>
<keyword evidence="13" id="KW-1185">Reference proteome</keyword>
<evidence type="ECO:0000256" key="4">
    <source>
        <dbReference type="ARBA" id="ARBA00019045"/>
    </source>
</evidence>
<dbReference type="EC" id="1.14.20.7" evidence="2"/>
<dbReference type="GO" id="GO:0009693">
    <property type="term" value="P:ethylene biosynthetic process"/>
    <property type="evidence" value="ECO:0007669"/>
    <property type="project" value="UniProtKB-KW"/>
</dbReference>
<evidence type="ECO:0000256" key="5">
    <source>
        <dbReference type="ARBA" id="ARBA00022666"/>
    </source>
</evidence>
<dbReference type="HOGENOM" id="CLU_080402_0_0_6"/>
<evidence type="ECO:0000259" key="11">
    <source>
        <dbReference type="PROSITE" id="PS51471"/>
    </source>
</evidence>
<evidence type="ECO:0000256" key="10">
    <source>
        <dbReference type="RuleBase" id="RU003682"/>
    </source>
</evidence>
<feature type="domain" description="Fe2OG dioxygenase" evidence="11">
    <location>
        <begin position="144"/>
        <end position="249"/>
    </location>
</feature>
<keyword evidence="5" id="KW-0266">Ethylene biosynthesis</keyword>
<keyword evidence="10" id="KW-0560">Oxidoreductase</keyword>
<comment type="pathway">
    <text evidence="1">Alkene biosynthesis; ethylene biosynthesis via 2-oxoglutarate.</text>
</comment>
<dbReference type="Proteomes" id="UP000028500">
    <property type="component" value="Unassembled WGS sequence"/>
</dbReference>
<dbReference type="GO" id="GO:0102276">
    <property type="term" value="F:2-oxoglutarate oxygenase/decarboxylase (ethylene-forming) activity"/>
    <property type="evidence" value="ECO:0007669"/>
    <property type="project" value="UniProtKB-EC"/>
</dbReference>
<protein>
    <recommendedName>
        <fullName evidence="4">2-oxoglutarate-dependent ethylene/succinate-forming enzyme</fullName>
        <ecNumber evidence="3">1.13.12.19</ecNumber>
        <ecNumber evidence="2">1.14.20.7</ecNumber>
    </recommendedName>
    <alternativeName>
        <fullName evidence="6">2-oxoglutarate dioxygenase (ethylene-forming)</fullName>
    </alternativeName>
    <alternativeName>
        <fullName evidence="7">2-oxoglutarate/L-arginine monooxygenase/decarboxylase (succinate-forming)</fullName>
    </alternativeName>
</protein>
<keyword evidence="10" id="KW-0408">Iron</keyword>
<dbReference type="InterPro" id="IPR027443">
    <property type="entry name" value="IPNS-like_sf"/>
</dbReference>
<keyword evidence="10" id="KW-0479">Metal-binding</keyword>
<evidence type="ECO:0000256" key="7">
    <source>
        <dbReference type="ARBA" id="ARBA00031282"/>
    </source>
</evidence>
<dbReference type="PANTHER" id="PTHR47990">
    <property type="entry name" value="2-OXOGLUTARATE (2OG) AND FE(II)-DEPENDENT OXYGENASE SUPERFAMILY PROTEIN-RELATED"/>
    <property type="match status" value="1"/>
</dbReference>
<sequence>MKVEKYTPEYAIIKNGNLYLNSKKSFIRALKDGFFSLKIPEDFDLSSGVKISKNFYIDENENDFSEYNGYRGYKKEKDIYFDRDNYQTEHILINKDKREQLFPKEVNDLSDKMHSIGKYILREVLSFVGISDLLWKDVTDSATDGGGVKWFAVNHYRSDLDFDGAPAHKDTGFITVLYCDKPGLEVYIDGQWLDVEIRHKHFLVNFGGALELLTKDMDTPVNAVLHRVRKYERKLHGEDRFSFAAFINPASYRYLYQVDNNGLVAKEVILCQDFLLEFNSKNPGRVLNS</sequence>
<reference evidence="12" key="1">
    <citation type="submission" date="2013-07" db="EMBL/GenBank/DDBJ databases">
        <title>Sub-species coevolution in mutualistic symbiosis.</title>
        <authorList>
            <person name="Murfin K."/>
            <person name="Klassen J."/>
            <person name="Lee M."/>
            <person name="Forst S."/>
            <person name="Stock P."/>
            <person name="Goodrich-Blair H."/>
        </authorList>
    </citation>
    <scope>NUCLEOTIDE SEQUENCE [LARGE SCALE GENOMIC DNA]</scope>
    <source>
        <strain evidence="12">Kraussei Quebec</strain>
    </source>
</reference>
<evidence type="ECO:0000256" key="1">
    <source>
        <dbReference type="ARBA" id="ARBA00004767"/>
    </source>
</evidence>
<evidence type="ECO:0000256" key="2">
    <source>
        <dbReference type="ARBA" id="ARBA00012293"/>
    </source>
</evidence>